<sequence length="66" mass="7641">MSVTRKRFIAGAVCPQCQSQDTLMLWQKNAFENVECQKCHYKQSQTVDGSDSHSKDKKMRIDIFTL</sequence>
<dbReference type="NCBIfam" id="TIGR02443">
    <property type="entry name" value="YheV family putative zinc ribbon protein"/>
    <property type="match status" value="1"/>
</dbReference>
<dbReference type="RefSeq" id="WP_280938155.1">
    <property type="nucleotide sequence ID" value="NZ_CP123759.1"/>
</dbReference>
<reference evidence="1 2" key="1">
    <citation type="submission" date="2023-04" db="EMBL/GenBank/DDBJ databases">
        <title>Genome dynamics across the evolutionary transition to endosymbiosis.</title>
        <authorList>
            <person name="Siozios S."/>
            <person name="Nadal-Jimenez P."/>
            <person name="Azagi T."/>
            <person name="Sprong H."/>
            <person name="Frost C.L."/>
            <person name="Parratt S.R."/>
            <person name="Taylor G."/>
            <person name="Brettell L."/>
            <person name="Lew K.C."/>
            <person name="Croft L."/>
            <person name="King K.C."/>
            <person name="Brockhurst M.A."/>
            <person name="Hypsa V."/>
            <person name="Novakova E."/>
            <person name="Darby A.C."/>
            <person name="Hurst G.D.D."/>
        </authorList>
    </citation>
    <scope>NUCLEOTIDE SEQUENCE [LARGE SCALE GENOMIC DNA]</scope>
    <source>
        <strain evidence="2">aApi_AU</strain>
    </source>
</reference>
<name>A0ABY8P3N8_9GAMM</name>
<gene>
    <name evidence="1" type="ORF">QG404_14105</name>
</gene>
<dbReference type="Pfam" id="PF09526">
    <property type="entry name" value="DUF2387"/>
    <property type="match status" value="1"/>
</dbReference>
<evidence type="ECO:0000313" key="1">
    <source>
        <dbReference type="EMBL" id="WGO83435.1"/>
    </source>
</evidence>
<dbReference type="EMBL" id="CP123759">
    <property type="protein sequence ID" value="WGO83435.1"/>
    <property type="molecule type" value="Genomic_DNA"/>
</dbReference>
<organism evidence="1 2">
    <name type="scientific">Arsenophonus apicola</name>
    <dbReference type="NCBI Taxonomy" id="2879119"/>
    <lineage>
        <taxon>Bacteria</taxon>
        <taxon>Pseudomonadati</taxon>
        <taxon>Pseudomonadota</taxon>
        <taxon>Gammaproteobacteria</taxon>
        <taxon>Enterobacterales</taxon>
        <taxon>Morganellaceae</taxon>
        <taxon>Arsenophonus</taxon>
    </lineage>
</organism>
<proteinExistence type="predicted"/>
<dbReference type="InterPro" id="IPR012658">
    <property type="entry name" value="YheV"/>
</dbReference>
<dbReference type="InterPro" id="IPR036280">
    <property type="entry name" value="Multihaem_cyt_sf"/>
</dbReference>
<protein>
    <submittedName>
        <fullName evidence="1">YheV family putative zinc ribbon protein</fullName>
    </submittedName>
</protein>
<keyword evidence="2" id="KW-1185">Reference proteome</keyword>
<evidence type="ECO:0000313" key="2">
    <source>
        <dbReference type="Proteomes" id="UP001231859"/>
    </source>
</evidence>
<accession>A0ABY8P3N8</accession>
<dbReference type="Proteomes" id="UP001231859">
    <property type="component" value="Chromosome"/>
</dbReference>
<dbReference type="SUPFAM" id="SSF48695">
    <property type="entry name" value="Multiheme cytochromes"/>
    <property type="match status" value="1"/>
</dbReference>